<protein>
    <submittedName>
        <fullName evidence="3">Membrane protein</fullName>
    </submittedName>
</protein>
<evidence type="ECO:0000256" key="2">
    <source>
        <dbReference type="SAM" id="Phobius"/>
    </source>
</evidence>
<feature type="compositionally biased region" description="Low complexity" evidence="1">
    <location>
        <begin position="39"/>
        <end position="50"/>
    </location>
</feature>
<name>A9FUM9_SORC5</name>
<sequence length="337" mass="37283">MDADPESELVGHPRPRDESRHRWTLAQHAFHVNVIPALSRSRGTRTASRSGGHRTRSGGVERARCSPTPYRRPHMKCLRCQAALDLSKTQCAACGAPVDADGDGVPDVLAKMIEDKARALLATEKQREEEAAREAFRVQADAAEAAARRADEAQLAYLRGRRDASLSTVPRLWYASSGMLVLFALVAVVIGGCMLPFGLETTIGRSIVAAHVFCPSVCRGCRGPGRVVAWRESGSWYEADVSAEICHNRAVDIDRLTWNDITDREDKDLAPYRLTRWASVLMDFGLVFLPLLLVGPLVAAPRRRRQIERDCSCWEVEIDELERKLHHGGTRSPGDSP</sequence>
<dbReference type="AlphaFoldDB" id="A9FUM9"/>
<reference evidence="3 4" key="1">
    <citation type="journal article" date="2007" name="Nat. Biotechnol.">
        <title>Complete genome sequence of the myxobacterium Sorangium cellulosum.</title>
        <authorList>
            <person name="Schneiker S."/>
            <person name="Perlova O."/>
            <person name="Kaiser O."/>
            <person name="Gerth K."/>
            <person name="Alici A."/>
            <person name="Altmeyer M.O."/>
            <person name="Bartels D."/>
            <person name="Bekel T."/>
            <person name="Beyer S."/>
            <person name="Bode E."/>
            <person name="Bode H.B."/>
            <person name="Bolten C.J."/>
            <person name="Choudhuri J.V."/>
            <person name="Doss S."/>
            <person name="Elnakady Y.A."/>
            <person name="Frank B."/>
            <person name="Gaigalat L."/>
            <person name="Goesmann A."/>
            <person name="Groeger C."/>
            <person name="Gross F."/>
            <person name="Jelsbak L."/>
            <person name="Jelsbak L."/>
            <person name="Kalinowski J."/>
            <person name="Kegler C."/>
            <person name="Knauber T."/>
            <person name="Konietzny S."/>
            <person name="Kopp M."/>
            <person name="Krause L."/>
            <person name="Krug D."/>
            <person name="Linke B."/>
            <person name="Mahmud T."/>
            <person name="Martinez-Arias R."/>
            <person name="McHardy A.C."/>
            <person name="Merai M."/>
            <person name="Meyer F."/>
            <person name="Mormann S."/>
            <person name="Munoz-Dorado J."/>
            <person name="Perez J."/>
            <person name="Pradella S."/>
            <person name="Rachid S."/>
            <person name="Raddatz G."/>
            <person name="Rosenau F."/>
            <person name="Rueckert C."/>
            <person name="Sasse F."/>
            <person name="Scharfe M."/>
            <person name="Schuster S.C."/>
            <person name="Suen G."/>
            <person name="Treuner-Lange A."/>
            <person name="Velicer G.J."/>
            <person name="Vorholter F.-J."/>
            <person name="Weissman K.J."/>
            <person name="Welch R.D."/>
            <person name="Wenzel S.C."/>
            <person name="Whitworth D.E."/>
            <person name="Wilhelm S."/>
            <person name="Wittmann C."/>
            <person name="Bloecker H."/>
            <person name="Puehler A."/>
            <person name="Mueller R."/>
        </authorList>
    </citation>
    <scope>NUCLEOTIDE SEQUENCE [LARGE SCALE GENOMIC DNA]</scope>
    <source>
        <strain evidence="4">So ce56</strain>
    </source>
</reference>
<dbReference type="STRING" id="448385.sce8478"/>
<organism evidence="3 4">
    <name type="scientific">Sorangium cellulosum (strain So ce56)</name>
    <name type="common">Polyangium cellulosum (strain So ce56)</name>
    <dbReference type="NCBI Taxonomy" id="448385"/>
    <lineage>
        <taxon>Bacteria</taxon>
        <taxon>Pseudomonadati</taxon>
        <taxon>Myxococcota</taxon>
        <taxon>Polyangia</taxon>
        <taxon>Polyangiales</taxon>
        <taxon>Polyangiaceae</taxon>
        <taxon>Sorangium</taxon>
    </lineage>
</organism>
<feature type="region of interest" description="Disordered" evidence="1">
    <location>
        <begin position="37"/>
        <end position="68"/>
    </location>
</feature>
<accession>A9FUM9</accession>
<dbReference type="Proteomes" id="UP000002139">
    <property type="component" value="Chromosome"/>
</dbReference>
<evidence type="ECO:0000313" key="4">
    <source>
        <dbReference type="Proteomes" id="UP000002139"/>
    </source>
</evidence>
<keyword evidence="2" id="KW-0472">Membrane</keyword>
<dbReference type="KEGG" id="scl:sce8478"/>
<dbReference type="EMBL" id="AM746676">
    <property type="protein sequence ID" value="CAN98648.1"/>
    <property type="molecule type" value="Genomic_DNA"/>
</dbReference>
<keyword evidence="2" id="KW-0812">Transmembrane</keyword>
<keyword evidence="4" id="KW-1185">Reference proteome</keyword>
<dbReference type="HOGENOM" id="CLU_823610_0_0_7"/>
<feature type="transmembrane region" description="Helical" evidence="2">
    <location>
        <begin position="277"/>
        <end position="299"/>
    </location>
</feature>
<feature type="transmembrane region" description="Helical" evidence="2">
    <location>
        <begin position="172"/>
        <end position="197"/>
    </location>
</feature>
<proteinExistence type="predicted"/>
<gene>
    <name evidence="3" type="ordered locus">sce8478</name>
</gene>
<evidence type="ECO:0000313" key="3">
    <source>
        <dbReference type="EMBL" id="CAN98648.1"/>
    </source>
</evidence>
<keyword evidence="2" id="KW-1133">Transmembrane helix</keyword>
<evidence type="ECO:0000256" key="1">
    <source>
        <dbReference type="SAM" id="MobiDB-lite"/>
    </source>
</evidence>